<evidence type="ECO:0000313" key="2">
    <source>
        <dbReference type="Proteomes" id="UP000240493"/>
    </source>
</evidence>
<organism evidence="1 2">
    <name type="scientific">Trichoderma asperellum (strain ATCC 204424 / CBS 433.97 / NBRC 101777)</name>
    <dbReference type="NCBI Taxonomy" id="1042311"/>
    <lineage>
        <taxon>Eukaryota</taxon>
        <taxon>Fungi</taxon>
        <taxon>Dikarya</taxon>
        <taxon>Ascomycota</taxon>
        <taxon>Pezizomycotina</taxon>
        <taxon>Sordariomycetes</taxon>
        <taxon>Hypocreomycetidae</taxon>
        <taxon>Hypocreales</taxon>
        <taxon>Hypocreaceae</taxon>
        <taxon>Trichoderma</taxon>
    </lineage>
</organism>
<gene>
    <name evidence="1" type="ORF">M441DRAFT_245511</name>
</gene>
<protein>
    <submittedName>
        <fullName evidence="1">Uncharacterized protein</fullName>
    </submittedName>
</protein>
<evidence type="ECO:0000313" key="1">
    <source>
        <dbReference type="EMBL" id="PTB38033.1"/>
    </source>
</evidence>
<dbReference type="Proteomes" id="UP000240493">
    <property type="component" value="Unassembled WGS sequence"/>
</dbReference>
<dbReference type="EMBL" id="KZ679266">
    <property type="protein sequence ID" value="PTB38033.1"/>
    <property type="molecule type" value="Genomic_DNA"/>
</dbReference>
<proteinExistence type="predicted"/>
<keyword evidence="2" id="KW-1185">Reference proteome</keyword>
<accession>A0A2T3YZQ5</accession>
<name>A0A2T3YZQ5_TRIA4</name>
<sequence length="141" mass="15869">MTGRSSLLRWCYQLLSCRWVVGRVQVRRHTKCTLGSMLLSRGRPKRAQIADISLLTRVIGIELLEGEQHTPVYGTCTRQYGVPSLQCCEIGMQCWHAVHSWRLVFSGPEAVLAQAPCLFRSLLPLSVFPFACILHCLFPPG</sequence>
<reference evidence="1 2" key="1">
    <citation type="submission" date="2016-07" db="EMBL/GenBank/DDBJ databases">
        <title>Multiple horizontal gene transfer events from other fungi enriched the ability of initially mycotrophic Trichoderma (Ascomycota) to feed on dead plant biomass.</title>
        <authorList>
            <consortium name="DOE Joint Genome Institute"/>
            <person name="Aerts A."/>
            <person name="Atanasova L."/>
            <person name="Chenthamara K."/>
            <person name="Zhang J."/>
            <person name="Grujic M."/>
            <person name="Henrissat B."/>
            <person name="Kuo A."/>
            <person name="Salamov A."/>
            <person name="Lipzen A."/>
            <person name="Labutti K."/>
            <person name="Barry K."/>
            <person name="Miao Y."/>
            <person name="Rahimi M.J."/>
            <person name="Shen Q."/>
            <person name="Grigoriev I.V."/>
            <person name="Kubicek C.P."/>
            <person name="Druzhinina I.S."/>
        </authorList>
    </citation>
    <scope>NUCLEOTIDE SEQUENCE [LARGE SCALE GENOMIC DNA]</scope>
    <source>
        <strain evidence="1 2">CBS 433.97</strain>
    </source>
</reference>
<dbReference type="AlphaFoldDB" id="A0A2T3YZQ5"/>